<protein>
    <recommendedName>
        <fullName evidence="1">Peptidase C14 caspase domain-containing protein</fullName>
    </recommendedName>
</protein>
<dbReference type="EMBL" id="WVHS01000003">
    <property type="protein sequence ID" value="MXV16502.1"/>
    <property type="molecule type" value="Genomic_DNA"/>
</dbReference>
<name>A0A7K1XZY6_9SPHI</name>
<dbReference type="RefSeq" id="WP_160907493.1">
    <property type="nucleotide sequence ID" value="NZ_WVHS01000003.1"/>
</dbReference>
<organism evidence="2 3">
    <name type="scientific">Hufsiella ginkgonis</name>
    <dbReference type="NCBI Taxonomy" id="2695274"/>
    <lineage>
        <taxon>Bacteria</taxon>
        <taxon>Pseudomonadati</taxon>
        <taxon>Bacteroidota</taxon>
        <taxon>Sphingobacteriia</taxon>
        <taxon>Sphingobacteriales</taxon>
        <taxon>Sphingobacteriaceae</taxon>
        <taxon>Hufsiella</taxon>
    </lineage>
</organism>
<comment type="caution">
    <text evidence="2">The sequence shown here is derived from an EMBL/GenBank/DDBJ whole genome shotgun (WGS) entry which is preliminary data.</text>
</comment>
<gene>
    <name evidence="2" type="ORF">GS398_14420</name>
</gene>
<reference evidence="2 3" key="1">
    <citation type="submission" date="2019-11" db="EMBL/GenBank/DDBJ databases">
        <title>Pedobacter sp. HMF7056 Genome sequencing and assembly.</title>
        <authorList>
            <person name="Kang H."/>
            <person name="Kim H."/>
            <person name="Joh K."/>
        </authorList>
    </citation>
    <scope>NUCLEOTIDE SEQUENCE [LARGE SCALE GENOMIC DNA]</scope>
    <source>
        <strain evidence="2 3">HMF7056</strain>
    </source>
</reference>
<dbReference type="AlphaFoldDB" id="A0A7K1XZY6"/>
<dbReference type="GO" id="GO:0004197">
    <property type="term" value="F:cysteine-type endopeptidase activity"/>
    <property type="evidence" value="ECO:0007669"/>
    <property type="project" value="InterPro"/>
</dbReference>
<evidence type="ECO:0000313" key="2">
    <source>
        <dbReference type="EMBL" id="MXV16502.1"/>
    </source>
</evidence>
<proteinExistence type="predicted"/>
<feature type="domain" description="Peptidase C14 caspase" evidence="1">
    <location>
        <begin position="31"/>
        <end position="213"/>
    </location>
</feature>
<evidence type="ECO:0000259" key="1">
    <source>
        <dbReference type="Pfam" id="PF00656"/>
    </source>
</evidence>
<sequence length="234" mass="25931">MKRALVVCLGEVYTSSPNYDTFSSLPNKTRIVQLLSSKGWDTIDPVMEWDATKSNVKASLTQLLSLTRSGDCLLFYYNGHAEKNYAGAGETGTDDSGDEFLVTYSDYISRADIPMPSSVCFLDNEYYDLLFNFFNVHRDRFLISIFDCCYSAGMVDAELRSLPNHMVLNSSSESVSSWTSANDGSYFTKALCFEAGQSTSIDELFQRTAKALTDQGFPSPVFIRGALPAGTFII</sequence>
<accession>A0A7K1XZY6</accession>
<dbReference type="Proteomes" id="UP000451233">
    <property type="component" value="Unassembled WGS sequence"/>
</dbReference>
<keyword evidence="3" id="KW-1185">Reference proteome</keyword>
<dbReference type="SUPFAM" id="SSF52129">
    <property type="entry name" value="Caspase-like"/>
    <property type="match status" value="1"/>
</dbReference>
<dbReference type="InterPro" id="IPR011600">
    <property type="entry name" value="Pept_C14_caspase"/>
</dbReference>
<dbReference type="InterPro" id="IPR029030">
    <property type="entry name" value="Caspase-like_dom_sf"/>
</dbReference>
<evidence type="ECO:0000313" key="3">
    <source>
        <dbReference type="Proteomes" id="UP000451233"/>
    </source>
</evidence>
<dbReference type="Pfam" id="PF00656">
    <property type="entry name" value="Peptidase_C14"/>
    <property type="match status" value="1"/>
</dbReference>
<dbReference type="GO" id="GO:0006508">
    <property type="term" value="P:proteolysis"/>
    <property type="evidence" value="ECO:0007669"/>
    <property type="project" value="InterPro"/>
</dbReference>
<dbReference type="Gene3D" id="3.40.50.1460">
    <property type="match status" value="1"/>
</dbReference>